<keyword evidence="6" id="KW-0547">Nucleotide-binding</keyword>
<keyword evidence="4 6" id="KW-0554">One-carbon metabolism</keyword>
<dbReference type="NCBIfam" id="NF006825">
    <property type="entry name" value="PRK09347.1-2"/>
    <property type="match status" value="1"/>
</dbReference>
<dbReference type="Proteomes" id="UP000321580">
    <property type="component" value="Unassembled WGS sequence"/>
</dbReference>
<dbReference type="InterPro" id="IPR018234">
    <property type="entry name" value="GTP_CycHdrlase_I_CS"/>
</dbReference>
<keyword evidence="9" id="KW-1185">Reference proteome</keyword>
<dbReference type="GO" id="GO:0046654">
    <property type="term" value="P:tetrahydrofolate biosynthetic process"/>
    <property type="evidence" value="ECO:0007669"/>
    <property type="project" value="UniProtKB-UniRule"/>
</dbReference>
<evidence type="ECO:0000256" key="4">
    <source>
        <dbReference type="ARBA" id="ARBA00022563"/>
    </source>
</evidence>
<comment type="pathway">
    <text evidence="2 6">Cofactor biosynthesis; 7,8-dihydroneopterin triphosphate biosynthesis; 7,8-dihydroneopterin triphosphate from GTP: step 1/1.</text>
</comment>
<evidence type="ECO:0000259" key="7">
    <source>
        <dbReference type="Pfam" id="PF01227"/>
    </source>
</evidence>
<dbReference type="Gene3D" id="3.30.1130.10">
    <property type="match status" value="1"/>
</dbReference>
<dbReference type="SUPFAM" id="SSF55620">
    <property type="entry name" value="Tetrahydrobiopterin biosynthesis enzymes-like"/>
    <property type="match status" value="1"/>
</dbReference>
<dbReference type="GO" id="GO:0005525">
    <property type="term" value="F:GTP binding"/>
    <property type="evidence" value="ECO:0007669"/>
    <property type="project" value="UniProtKB-KW"/>
</dbReference>
<name>A0A5C6RMD7_9BACT</name>
<dbReference type="PANTHER" id="PTHR11109">
    <property type="entry name" value="GTP CYCLOHYDROLASE I"/>
    <property type="match status" value="1"/>
</dbReference>
<comment type="subunit">
    <text evidence="6">Homopolymer.</text>
</comment>
<feature type="binding site" evidence="6">
    <location>
        <position position="133"/>
    </location>
    <ligand>
        <name>Zn(2+)</name>
        <dbReference type="ChEBI" id="CHEBI:29105"/>
    </ligand>
</feature>
<comment type="catalytic activity">
    <reaction evidence="1 6">
        <text>GTP + H2O = 7,8-dihydroneopterin 3'-triphosphate + formate + H(+)</text>
        <dbReference type="Rhea" id="RHEA:17473"/>
        <dbReference type="ChEBI" id="CHEBI:15377"/>
        <dbReference type="ChEBI" id="CHEBI:15378"/>
        <dbReference type="ChEBI" id="CHEBI:15740"/>
        <dbReference type="ChEBI" id="CHEBI:37565"/>
        <dbReference type="ChEBI" id="CHEBI:58462"/>
        <dbReference type="EC" id="3.5.4.16"/>
    </reaction>
</comment>
<feature type="domain" description="GTP cyclohydrolase I" evidence="7">
    <location>
        <begin position="59"/>
        <end position="236"/>
    </location>
</feature>
<dbReference type="GO" id="GO:0008270">
    <property type="term" value="F:zinc ion binding"/>
    <property type="evidence" value="ECO:0007669"/>
    <property type="project" value="UniProtKB-UniRule"/>
</dbReference>
<dbReference type="InterPro" id="IPR001474">
    <property type="entry name" value="GTP_CycHdrlase_I"/>
</dbReference>
<dbReference type="UniPathway" id="UPA00848">
    <property type="reaction ID" value="UER00151"/>
</dbReference>
<dbReference type="PROSITE" id="PS00859">
    <property type="entry name" value="GTP_CYCLOHYDROL_1_1"/>
    <property type="match status" value="1"/>
</dbReference>
<evidence type="ECO:0000256" key="2">
    <source>
        <dbReference type="ARBA" id="ARBA00005080"/>
    </source>
</evidence>
<comment type="caution">
    <text evidence="8">The sequence shown here is derived from an EMBL/GenBank/DDBJ whole genome shotgun (WGS) entry which is preliminary data.</text>
</comment>
<keyword evidence="5 6" id="KW-0378">Hydrolase</keyword>
<dbReference type="PROSITE" id="PS00860">
    <property type="entry name" value="GTP_CYCLOHYDROL_1_2"/>
    <property type="match status" value="1"/>
</dbReference>
<evidence type="ECO:0000256" key="1">
    <source>
        <dbReference type="ARBA" id="ARBA00001052"/>
    </source>
</evidence>
<dbReference type="NCBIfam" id="NF006824">
    <property type="entry name" value="PRK09347.1-1"/>
    <property type="match status" value="1"/>
</dbReference>
<dbReference type="GO" id="GO:0005737">
    <property type="term" value="C:cytoplasm"/>
    <property type="evidence" value="ECO:0007669"/>
    <property type="project" value="TreeGrafter"/>
</dbReference>
<dbReference type="HAMAP" id="MF_00223">
    <property type="entry name" value="FolE"/>
    <property type="match status" value="1"/>
</dbReference>
<accession>A0A5C6RMD7</accession>
<dbReference type="GO" id="GO:0006729">
    <property type="term" value="P:tetrahydrobiopterin biosynthetic process"/>
    <property type="evidence" value="ECO:0007669"/>
    <property type="project" value="TreeGrafter"/>
</dbReference>
<evidence type="ECO:0000256" key="5">
    <source>
        <dbReference type="ARBA" id="ARBA00022801"/>
    </source>
</evidence>
<dbReference type="InterPro" id="IPR043134">
    <property type="entry name" value="GTP-CH-I_N"/>
</dbReference>
<keyword evidence="6" id="KW-0479">Metal-binding</keyword>
<dbReference type="InterPro" id="IPR020602">
    <property type="entry name" value="GTP_CycHdrlase_I_dom"/>
</dbReference>
<sequence length="241" mass="27119">MINSKYQGNGNGAVVNGHARSNGHAYIHDMGDAHAASSAETPLRPDAFDLSDEEKMEEISRHFRAIMETLGLDLTDDSLNGTPRRVAKMFVKEIFGGLHPDAKPSISLFENKFGYRQMLVEKGIRVQSFCEHHFLPITGKCHVAYIANGQVIGLSKLNRIVEYYARRPQVQERLTVQIANELKKVLRTEDIAVYIDASHMCVEMRGIKHTHCSTVTTEYGGKFLNENTRNEFLQAIKGELK</sequence>
<evidence type="ECO:0000256" key="6">
    <source>
        <dbReference type="HAMAP-Rule" id="MF_00223"/>
    </source>
</evidence>
<feature type="binding site" evidence="6">
    <location>
        <position position="201"/>
    </location>
    <ligand>
        <name>Zn(2+)</name>
        <dbReference type="ChEBI" id="CHEBI:29105"/>
    </ligand>
</feature>
<feature type="binding site" evidence="6">
    <location>
        <position position="130"/>
    </location>
    <ligand>
        <name>Zn(2+)</name>
        <dbReference type="ChEBI" id="CHEBI:29105"/>
    </ligand>
</feature>
<dbReference type="EC" id="3.5.4.16" evidence="6"/>
<dbReference type="GO" id="GO:0006730">
    <property type="term" value="P:one-carbon metabolic process"/>
    <property type="evidence" value="ECO:0007669"/>
    <property type="project" value="UniProtKB-UniRule"/>
</dbReference>
<keyword evidence="6" id="KW-0862">Zinc</keyword>
<dbReference type="RefSeq" id="WP_147167041.1">
    <property type="nucleotide sequence ID" value="NZ_VOOR01000014.1"/>
</dbReference>
<dbReference type="PANTHER" id="PTHR11109:SF7">
    <property type="entry name" value="GTP CYCLOHYDROLASE 1"/>
    <property type="match status" value="1"/>
</dbReference>
<reference evidence="8 9" key="1">
    <citation type="submission" date="2019-08" db="EMBL/GenBank/DDBJ databases">
        <title>Genome of Phaeodactylibacter luteus.</title>
        <authorList>
            <person name="Bowman J.P."/>
        </authorList>
    </citation>
    <scope>NUCLEOTIDE SEQUENCE [LARGE SCALE GENOMIC DNA]</scope>
    <source>
        <strain evidence="8 9">KCTC 42180</strain>
    </source>
</reference>
<dbReference type="GO" id="GO:0003934">
    <property type="term" value="F:GTP cyclohydrolase I activity"/>
    <property type="evidence" value="ECO:0007669"/>
    <property type="project" value="UniProtKB-UniRule"/>
</dbReference>
<proteinExistence type="inferred from homology"/>
<dbReference type="NCBIfam" id="NF006826">
    <property type="entry name" value="PRK09347.1-3"/>
    <property type="match status" value="1"/>
</dbReference>
<gene>
    <name evidence="6 8" type="primary">folE</name>
    <name evidence="8" type="ORF">FRY97_08580</name>
</gene>
<protein>
    <recommendedName>
        <fullName evidence="6">GTP cyclohydrolase 1</fullName>
        <ecNumber evidence="6">3.5.4.16</ecNumber>
    </recommendedName>
    <alternativeName>
        <fullName evidence="6">GTP cyclohydrolase I</fullName>
        <shortName evidence="6">GTP-CH-I</shortName>
    </alternativeName>
</protein>
<dbReference type="InterPro" id="IPR043133">
    <property type="entry name" value="GTP-CH-I_C/QueF"/>
</dbReference>
<dbReference type="OrthoDB" id="9801207at2"/>
<dbReference type="NCBIfam" id="TIGR00063">
    <property type="entry name" value="folE"/>
    <property type="match status" value="1"/>
</dbReference>
<evidence type="ECO:0000313" key="9">
    <source>
        <dbReference type="Proteomes" id="UP000321580"/>
    </source>
</evidence>
<evidence type="ECO:0000313" key="8">
    <source>
        <dbReference type="EMBL" id="TXB63571.1"/>
    </source>
</evidence>
<evidence type="ECO:0000256" key="3">
    <source>
        <dbReference type="ARBA" id="ARBA00008085"/>
    </source>
</evidence>
<dbReference type="EMBL" id="VOOR01000014">
    <property type="protein sequence ID" value="TXB63571.1"/>
    <property type="molecule type" value="Genomic_DNA"/>
</dbReference>
<dbReference type="FunFam" id="3.30.1130.10:FF:000001">
    <property type="entry name" value="GTP cyclohydrolase 1"/>
    <property type="match status" value="1"/>
</dbReference>
<organism evidence="8 9">
    <name type="scientific">Phaeodactylibacter luteus</name>
    <dbReference type="NCBI Taxonomy" id="1564516"/>
    <lineage>
        <taxon>Bacteria</taxon>
        <taxon>Pseudomonadati</taxon>
        <taxon>Bacteroidota</taxon>
        <taxon>Saprospiria</taxon>
        <taxon>Saprospirales</taxon>
        <taxon>Haliscomenobacteraceae</taxon>
        <taxon>Phaeodactylibacter</taxon>
    </lineage>
</organism>
<dbReference type="Gene3D" id="1.10.286.10">
    <property type="match status" value="1"/>
</dbReference>
<dbReference type="AlphaFoldDB" id="A0A5C6RMD7"/>
<keyword evidence="6" id="KW-0342">GTP-binding</keyword>
<dbReference type="Pfam" id="PF01227">
    <property type="entry name" value="GTP_cyclohydroI"/>
    <property type="match status" value="1"/>
</dbReference>
<comment type="similarity">
    <text evidence="3 6">Belongs to the GTP cyclohydrolase I family.</text>
</comment>